<dbReference type="Proteomes" id="UP001141183">
    <property type="component" value="Unassembled WGS sequence"/>
</dbReference>
<organism evidence="1 2">
    <name type="scientific">Clostridium tertium</name>
    <dbReference type="NCBI Taxonomy" id="1559"/>
    <lineage>
        <taxon>Bacteria</taxon>
        <taxon>Bacillati</taxon>
        <taxon>Bacillota</taxon>
        <taxon>Clostridia</taxon>
        <taxon>Eubacteriales</taxon>
        <taxon>Clostridiaceae</taxon>
        <taxon>Clostridium</taxon>
    </lineage>
</organism>
<dbReference type="AlphaFoldDB" id="A0A9X3XN68"/>
<name>A0A9X3XN68_9CLOT</name>
<reference evidence="1" key="1">
    <citation type="submission" date="2022-05" db="EMBL/GenBank/DDBJ databases">
        <title>Draft genome sequence of Clostridium tertium strain CP3 isolated from Peru.</title>
        <authorList>
            <person name="Hurtado R."/>
            <person name="Lima L."/>
            <person name="Sousa T."/>
            <person name="Jaiswal A.K."/>
            <person name="Tiwari S."/>
            <person name="Maturrano L."/>
            <person name="Brenig B."/>
            <person name="Azevedo V."/>
        </authorList>
    </citation>
    <scope>NUCLEOTIDE SEQUENCE</scope>
    <source>
        <strain evidence="1">CP3</strain>
    </source>
</reference>
<dbReference type="EMBL" id="JAMRYU010000032">
    <property type="protein sequence ID" value="MDC4242430.1"/>
    <property type="molecule type" value="Genomic_DNA"/>
</dbReference>
<proteinExistence type="predicted"/>
<gene>
    <name evidence="1" type="ORF">NE398_20065</name>
</gene>
<accession>A0A9X3XN68</accession>
<comment type="caution">
    <text evidence="1">The sequence shown here is derived from an EMBL/GenBank/DDBJ whole genome shotgun (WGS) entry which is preliminary data.</text>
</comment>
<sequence>MEDKDLLDKVKVNLKIEDESKDLIISDMIQDVKNYCNLKKLPSDLEPFIRKKVKAIINYENENGDSTIFDIKSIKEGDTSITYNVDEKSSKDNIYGLSDKDKSTLRLFRRTRK</sequence>
<dbReference type="Gene3D" id="1.10.246.150">
    <property type="match status" value="1"/>
</dbReference>
<dbReference type="RefSeq" id="WP_142419042.1">
    <property type="nucleotide sequence ID" value="NZ_JAMRYU010000032.1"/>
</dbReference>
<evidence type="ECO:0000313" key="2">
    <source>
        <dbReference type="Proteomes" id="UP001141183"/>
    </source>
</evidence>
<dbReference type="InterPro" id="IPR053746">
    <property type="entry name" value="Viral_HT_Connector_Assembly"/>
</dbReference>
<protein>
    <submittedName>
        <fullName evidence="1">DNA-packaging protein</fullName>
    </submittedName>
</protein>
<evidence type="ECO:0000313" key="1">
    <source>
        <dbReference type="EMBL" id="MDC4242430.1"/>
    </source>
</evidence>
<keyword evidence="2" id="KW-1185">Reference proteome</keyword>